<feature type="transmembrane region" description="Helical" evidence="1">
    <location>
        <begin position="70"/>
        <end position="90"/>
    </location>
</feature>
<feature type="domain" description="CAAX prenyl protease 2/Lysostaphin resistance protein A-like" evidence="2">
    <location>
        <begin position="155"/>
        <end position="254"/>
    </location>
</feature>
<dbReference type="GO" id="GO:0004175">
    <property type="term" value="F:endopeptidase activity"/>
    <property type="evidence" value="ECO:0007669"/>
    <property type="project" value="UniProtKB-ARBA"/>
</dbReference>
<keyword evidence="1" id="KW-1133">Transmembrane helix</keyword>
<name>A0A256INQ2_9EURY</name>
<dbReference type="EMBL" id="NHPJ01000044">
    <property type="protein sequence ID" value="OYR58164.1"/>
    <property type="molecule type" value="Genomic_DNA"/>
</dbReference>
<keyword evidence="1" id="KW-0812">Transmembrane</keyword>
<dbReference type="GO" id="GO:0080120">
    <property type="term" value="P:CAAX-box protein maturation"/>
    <property type="evidence" value="ECO:0007669"/>
    <property type="project" value="UniProtKB-ARBA"/>
</dbReference>
<organism evidence="3 4">
    <name type="scientific">Halorubrum halodurans</name>
    <dbReference type="NCBI Taxonomy" id="1383851"/>
    <lineage>
        <taxon>Archaea</taxon>
        <taxon>Methanobacteriati</taxon>
        <taxon>Methanobacteriota</taxon>
        <taxon>Stenosarchaea group</taxon>
        <taxon>Halobacteria</taxon>
        <taxon>Halobacteriales</taxon>
        <taxon>Haloferacaceae</taxon>
        <taxon>Halorubrum</taxon>
    </lineage>
</organism>
<dbReference type="PANTHER" id="PTHR39430">
    <property type="entry name" value="MEMBRANE-ASSOCIATED PROTEASE-RELATED"/>
    <property type="match status" value="1"/>
</dbReference>
<feature type="transmembrane region" description="Helical" evidence="1">
    <location>
        <begin position="195"/>
        <end position="213"/>
    </location>
</feature>
<evidence type="ECO:0000313" key="4">
    <source>
        <dbReference type="Proteomes" id="UP000216308"/>
    </source>
</evidence>
<feature type="transmembrane region" description="Helical" evidence="1">
    <location>
        <begin position="37"/>
        <end position="58"/>
    </location>
</feature>
<feature type="transmembrane region" description="Helical" evidence="1">
    <location>
        <begin position="111"/>
        <end position="137"/>
    </location>
</feature>
<evidence type="ECO:0000256" key="1">
    <source>
        <dbReference type="SAM" id="Phobius"/>
    </source>
</evidence>
<reference evidence="3 4" key="1">
    <citation type="journal article" date="2014" name="Front. Microbiol.">
        <title>Population and genomic analysis of the genus Halorubrum.</title>
        <authorList>
            <person name="Fullmer M.S."/>
            <person name="Soucy S.M."/>
            <person name="Swithers K.S."/>
            <person name="Makkay A.M."/>
            <person name="Wheeler R."/>
            <person name="Ventosa A."/>
            <person name="Gogarten J.P."/>
            <person name="Papke R.T."/>
        </authorList>
    </citation>
    <scope>NUCLEOTIDE SEQUENCE [LARGE SCALE GENOMIC DNA]</scope>
    <source>
        <strain evidence="3 4">Cb34</strain>
    </source>
</reference>
<feature type="transmembrane region" description="Helical" evidence="1">
    <location>
        <begin position="287"/>
        <end position="312"/>
    </location>
</feature>
<feature type="transmembrane region" description="Helical" evidence="1">
    <location>
        <begin position="219"/>
        <end position="238"/>
    </location>
</feature>
<dbReference type="AlphaFoldDB" id="A0A256INQ2"/>
<keyword evidence="1" id="KW-0472">Membrane</keyword>
<protein>
    <recommendedName>
        <fullName evidence="2">CAAX prenyl protease 2/Lysostaphin resistance protein A-like domain-containing protein</fullName>
    </recommendedName>
</protein>
<sequence>MSKSSIPRDVDGLSKRATRTLLVPFWNRTERRPRAPWRILGAFVLVATGSQILPSILFANIEVAPSVLGLLQNAFAVLTVVLVTVIWGRYVDHRRLIEYGFEIGSEWIRDAGIGALIAFVAWGAALAVHLTTGWAHISAVLSPGDATNALPFGLALIVFVVQFLFVGIWEELLFRGLVLKNAAEGFHLQWISERGAVLAGLGVSSLLFGAVHADQATSLPALGFWVLMGIVLGSAYVITDSLAIPIGLHFTTNLAFNSVYGLSNVRPQSAEFAATLLRPEFTGPTRYVGVSGLVNVGVVVLIATLATGYVALQYDSVRVRLSPVYSAMVS</sequence>
<evidence type="ECO:0000259" key="2">
    <source>
        <dbReference type="Pfam" id="PF02517"/>
    </source>
</evidence>
<feature type="transmembrane region" description="Helical" evidence="1">
    <location>
        <begin position="149"/>
        <end position="174"/>
    </location>
</feature>
<keyword evidence="4" id="KW-1185">Reference proteome</keyword>
<comment type="caution">
    <text evidence="3">The sequence shown here is derived from an EMBL/GenBank/DDBJ whole genome shotgun (WGS) entry which is preliminary data.</text>
</comment>
<dbReference type="Pfam" id="PF02517">
    <property type="entry name" value="Rce1-like"/>
    <property type="match status" value="1"/>
</dbReference>
<dbReference type="Proteomes" id="UP000216308">
    <property type="component" value="Unassembled WGS sequence"/>
</dbReference>
<accession>A0A256INQ2</accession>
<dbReference type="PANTHER" id="PTHR39430:SF1">
    <property type="entry name" value="PROTEASE"/>
    <property type="match status" value="1"/>
</dbReference>
<gene>
    <name evidence="3" type="ORF">DJ70_03940</name>
</gene>
<evidence type="ECO:0000313" key="3">
    <source>
        <dbReference type="EMBL" id="OYR58164.1"/>
    </source>
</evidence>
<dbReference type="InterPro" id="IPR003675">
    <property type="entry name" value="Rce1/LyrA-like_dom"/>
</dbReference>
<proteinExistence type="predicted"/>